<dbReference type="AlphaFoldDB" id="A0A545SN20"/>
<dbReference type="EMBL" id="VICH01000011">
    <property type="protein sequence ID" value="TQV66256.1"/>
    <property type="molecule type" value="Genomic_DNA"/>
</dbReference>
<evidence type="ECO:0000313" key="2">
    <source>
        <dbReference type="EMBL" id="TQV66256.1"/>
    </source>
</evidence>
<protein>
    <submittedName>
        <fullName evidence="2">Uncharacterized protein</fullName>
    </submittedName>
</protein>
<organism evidence="2 3">
    <name type="scientific">Aliiroseovarius halocynthiae</name>
    <dbReference type="NCBI Taxonomy" id="985055"/>
    <lineage>
        <taxon>Bacteria</taxon>
        <taxon>Pseudomonadati</taxon>
        <taxon>Pseudomonadota</taxon>
        <taxon>Alphaproteobacteria</taxon>
        <taxon>Rhodobacterales</taxon>
        <taxon>Paracoccaceae</taxon>
        <taxon>Aliiroseovarius</taxon>
    </lineage>
</organism>
<dbReference type="OrthoDB" id="7863611at2"/>
<accession>A0A545SN20</accession>
<dbReference type="RefSeq" id="WP_142854588.1">
    <property type="nucleotide sequence ID" value="NZ_FXWW01000006.1"/>
</dbReference>
<keyword evidence="1" id="KW-0732">Signal</keyword>
<feature type="signal peptide" evidence="1">
    <location>
        <begin position="1"/>
        <end position="17"/>
    </location>
</feature>
<name>A0A545SN20_9RHOB</name>
<keyword evidence="3" id="KW-1185">Reference proteome</keyword>
<dbReference type="Proteomes" id="UP000315816">
    <property type="component" value="Unassembled WGS sequence"/>
</dbReference>
<evidence type="ECO:0000256" key="1">
    <source>
        <dbReference type="SAM" id="SignalP"/>
    </source>
</evidence>
<reference evidence="2 3" key="1">
    <citation type="submission" date="2019-06" db="EMBL/GenBank/DDBJ databases">
        <title>A novel species of marine bacteria.</title>
        <authorList>
            <person name="Wang Y."/>
        </authorList>
    </citation>
    <scope>NUCLEOTIDE SEQUENCE [LARGE SCALE GENOMIC DNA]</scope>
    <source>
        <strain evidence="2 3">MA1-10</strain>
    </source>
</reference>
<proteinExistence type="predicted"/>
<sequence>MKKALLLLAFTPTMALAQERTFNCEVPNGNLPEMAATLVSANGGKAGYVLLDGEKKEANVYPGLNAVTFLMFADDFSYTLNYNVNVENGEYNVSASGAKSGWGRGTCTEVTQ</sequence>
<gene>
    <name evidence="2" type="ORF">FIL88_14495</name>
</gene>
<evidence type="ECO:0000313" key="3">
    <source>
        <dbReference type="Proteomes" id="UP000315816"/>
    </source>
</evidence>
<feature type="chain" id="PRO_5021745680" evidence="1">
    <location>
        <begin position="18"/>
        <end position="112"/>
    </location>
</feature>
<comment type="caution">
    <text evidence="2">The sequence shown here is derived from an EMBL/GenBank/DDBJ whole genome shotgun (WGS) entry which is preliminary data.</text>
</comment>